<organism evidence="2 3">
    <name type="scientific">Ascodesmis nigricans</name>
    <dbReference type="NCBI Taxonomy" id="341454"/>
    <lineage>
        <taxon>Eukaryota</taxon>
        <taxon>Fungi</taxon>
        <taxon>Dikarya</taxon>
        <taxon>Ascomycota</taxon>
        <taxon>Pezizomycotina</taxon>
        <taxon>Pezizomycetes</taxon>
        <taxon>Pezizales</taxon>
        <taxon>Ascodesmidaceae</taxon>
        <taxon>Ascodesmis</taxon>
    </lineage>
</organism>
<proteinExistence type="predicted"/>
<dbReference type="STRING" id="341454.A0A4S2MRD0"/>
<dbReference type="PANTHER" id="PTHR43591">
    <property type="entry name" value="METHYLTRANSFERASE"/>
    <property type="match status" value="1"/>
</dbReference>
<name>A0A4S2MRD0_9PEZI</name>
<dbReference type="Pfam" id="PF13489">
    <property type="entry name" value="Methyltransf_23"/>
    <property type="match status" value="1"/>
</dbReference>
<dbReference type="PANTHER" id="PTHR43591:SF24">
    <property type="entry name" value="2-METHOXY-6-POLYPRENYL-1,4-BENZOQUINOL METHYLASE, MITOCHONDRIAL"/>
    <property type="match status" value="1"/>
</dbReference>
<protein>
    <submittedName>
        <fullName evidence="2">S-adenosyl-L-methionine-dependent methyltransferase</fullName>
    </submittedName>
</protein>
<evidence type="ECO:0000313" key="3">
    <source>
        <dbReference type="Proteomes" id="UP000298138"/>
    </source>
</evidence>
<dbReference type="GO" id="GO:0008168">
    <property type="term" value="F:methyltransferase activity"/>
    <property type="evidence" value="ECO:0007669"/>
    <property type="project" value="UniProtKB-KW"/>
</dbReference>
<dbReference type="Proteomes" id="UP000298138">
    <property type="component" value="Unassembled WGS sequence"/>
</dbReference>
<evidence type="ECO:0000256" key="1">
    <source>
        <dbReference type="SAM" id="MobiDB-lite"/>
    </source>
</evidence>
<feature type="compositionally biased region" description="Basic and acidic residues" evidence="1">
    <location>
        <begin position="29"/>
        <end position="45"/>
    </location>
</feature>
<keyword evidence="2" id="KW-0489">Methyltransferase</keyword>
<accession>A0A4S2MRD0</accession>
<keyword evidence="2" id="KW-0808">Transferase</keyword>
<dbReference type="InterPro" id="IPR029063">
    <property type="entry name" value="SAM-dependent_MTases_sf"/>
</dbReference>
<dbReference type="CDD" id="cd02440">
    <property type="entry name" value="AdoMet_MTases"/>
    <property type="match status" value="1"/>
</dbReference>
<reference evidence="2 3" key="1">
    <citation type="submission" date="2019-04" db="EMBL/GenBank/DDBJ databases">
        <title>Comparative genomics and transcriptomics to analyze fruiting body development in filamentous ascomycetes.</title>
        <authorList>
            <consortium name="DOE Joint Genome Institute"/>
            <person name="Lutkenhaus R."/>
            <person name="Traeger S."/>
            <person name="Breuer J."/>
            <person name="Kuo A."/>
            <person name="Lipzen A."/>
            <person name="Pangilinan J."/>
            <person name="Dilworth D."/>
            <person name="Sandor L."/>
            <person name="Poggeler S."/>
            <person name="Barry K."/>
            <person name="Grigoriev I.V."/>
            <person name="Nowrousian M."/>
        </authorList>
    </citation>
    <scope>NUCLEOTIDE SEQUENCE [LARGE SCALE GENOMIC DNA]</scope>
    <source>
        <strain evidence="2 3">CBS 389.68</strain>
    </source>
</reference>
<dbReference type="Gene3D" id="3.40.50.150">
    <property type="entry name" value="Vaccinia Virus protein VP39"/>
    <property type="match status" value="1"/>
</dbReference>
<dbReference type="InParanoid" id="A0A4S2MRD0"/>
<evidence type="ECO:0000313" key="2">
    <source>
        <dbReference type="EMBL" id="TGZ77538.1"/>
    </source>
</evidence>
<gene>
    <name evidence="2" type="ORF">EX30DRAFT_374607</name>
</gene>
<dbReference type="SUPFAM" id="SSF53335">
    <property type="entry name" value="S-adenosyl-L-methionine-dependent methyltransferases"/>
    <property type="match status" value="1"/>
</dbReference>
<dbReference type="GO" id="GO:0032259">
    <property type="term" value="P:methylation"/>
    <property type="evidence" value="ECO:0007669"/>
    <property type="project" value="UniProtKB-KW"/>
</dbReference>
<dbReference type="AlphaFoldDB" id="A0A4S2MRD0"/>
<sequence length="381" mass="41756">MSQSPAPNDALSPFPTTAALLYSDEPVEADNKDGSLSDYFSDGKSDTTSITPSVRDYVYENGRRYHRYGGEGKYVLPNDETEQDRLDLMHHIQLMALGGELYMAPVKNAQNVLDCGTGTGIWALDFGDSHPESKVTGVDLSPIQPGWTAPNVAFEVDDLEKDWSWEADHFDFIHIRSICNGYFPHNPQLSAPRRTSLPVPPHFSNLIVILDTDPLTIPIHAKPGGWTELSELSFELIAKDNTIPADSALAQYLDCVKRGYAEMGIAFPNARMLKQSMEKAGFVDIVARTVSISSALATLIVLIPCGPWPRNRRLKKLGATVTLVDPAGFEAYGLAPMTRALGMDIEEAKKVCHKAHADLLNPAIHASLPVYYVFGCKPEAG</sequence>
<keyword evidence="3" id="KW-1185">Reference proteome</keyword>
<dbReference type="OrthoDB" id="184880at2759"/>
<feature type="region of interest" description="Disordered" evidence="1">
    <location>
        <begin position="1"/>
        <end position="48"/>
    </location>
</feature>
<dbReference type="EMBL" id="ML220152">
    <property type="protein sequence ID" value="TGZ77538.1"/>
    <property type="molecule type" value="Genomic_DNA"/>
</dbReference>